<evidence type="ECO:0000313" key="3">
    <source>
        <dbReference type="Proteomes" id="UP001304895"/>
    </source>
</evidence>
<feature type="compositionally biased region" description="Pro residues" evidence="1">
    <location>
        <begin position="241"/>
        <end position="250"/>
    </location>
</feature>
<proteinExistence type="predicted"/>
<feature type="non-terminal residue" evidence="2">
    <location>
        <position position="394"/>
    </location>
</feature>
<feature type="non-terminal residue" evidence="2">
    <location>
        <position position="1"/>
    </location>
</feature>
<accession>A0AAN6UEQ9</accession>
<reference evidence="2" key="1">
    <citation type="journal article" date="2023" name="Mol. Phylogenet. Evol.">
        <title>Genome-scale phylogeny and comparative genomics of the fungal order Sordariales.</title>
        <authorList>
            <person name="Hensen N."/>
            <person name="Bonometti L."/>
            <person name="Westerberg I."/>
            <person name="Brannstrom I.O."/>
            <person name="Guillou S."/>
            <person name="Cros-Aarteil S."/>
            <person name="Calhoun S."/>
            <person name="Haridas S."/>
            <person name="Kuo A."/>
            <person name="Mondo S."/>
            <person name="Pangilinan J."/>
            <person name="Riley R."/>
            <person name="LaButti K."/>
            <person name="Andreopoulos B."/>
            <person name="Lipzen A."/>
            <person name="Chen C."/>
            <person name="Yan M."/>
            <person name="Daum C."/>
            <person name="Ng V."/>
            <person name="Clum A."/>
            <person name="Steindorff A."/>
            <person name="Ohm R.A."/>
            <person name="Martin F."/>
            <person name="Silar P."/>
            <person name="Natvig D.O."/>
            <person name="Lalanne C."/>
            <person name="Gautier V."/>
            <person name="Ament-Velasquez S.L."/>
            <person name="Kruys A."/>
            <person name="Hutchinson M.I."/>
            <person name="Powell A.J."/>
            <person name="Barry K."/>
            <person name="Miller A.N."/>
            <person name="Grigoriev I.V."/>
            <person name="Debuchy R."/>
            <person name="Gladieux P."/>
            <person name="Hiltunen Thoren M."/>
            <person name="Johannesson H."/>
        </authorList>
    </citation>
    <scope>NUCLEOTIDE SEQUENCE</scope>
    <source>
        <strain evidence="2">CBS 123565</strain>
    </source>
</reference>
<keyword evidence="3" id="KW-1185">Reference proteome</keyword>
<dbReference type="Proteomes" id="UP001304895">
    <property type="component" value="Unassembled WGS sequence"/>
</dbReference>
<dbReference type="EMBL" id="MU853422">
    <property type="protein sequence ID" value="KAK4131623.1"/>
    <property type="molecule type" value="Genomic_DNA"/>
</dbReference>
<name>A0AAN6UEQ9_9PEZI</name>
<dbReference type="PANTHER" id="PTHR35179:SF2">
    <property type="entry name" value="START DOMAIN-CONTAINING PROTEIN"/>
    <property type="match status" value="1"/>
</dbReference>
<protein>
    <recommendedName>
        <fullName evidence="4">Geranylgeranyl pyrophosphate synthetase</fullName>
    </recommendedName>
</protein>
<dbReference type="AlphaFoldDB" id="A0AAN6UEQ9"/>
<dbReference type="PANTHER" id="PTHR35179">
    <property type="entry name" value="PROTEIN CBG02620"/>
    <property type="match status" value="1"/>
</dbReference>
<feature type="region of interest" description="Disordered" evidence="1">
    <location>
        <begin position="53"/>
        <end position="72"/>
    </location>
</feature>
<sequence>SPPLGDLIRMLRVDDLAGSSPKHADSATIRNVRTVTSFSWVDRAGSQPAILVPGKPPSWTPQTVPTPLKEDSGSFFRDKNAARYPKHPAEPAVVASLAADPSLAADLDLFACGSTLGNLLRFVRGQDKTFRMLAYKVRNTVFLVRRENSPTELIHGIRGFGHTFPDANTTWESDVRGSVSHQRLVRYDFGGLDMLVRFEADGYMQPPSTTTKPPRNTTAAPAATTDLLTSSLATTSLSTVPPSPAPPSSRPPTLQITPAGTLTPHATLFDLKTRSIRTRLTRNHLADELPRLWATQIPTLVLAFHTSGLFRGGDIEIKDVRDDVTSWEEEHAPELATLAALLHWVRGVVAAESVARRGVEICHSVVGRLEVRAMLEDAGEVLSGAVRGRWEGGG</sequence>
<feature type="region of interest" description="Disordered" evidence="1">
    <location>
        <begin position="235"/>
        <end position="259"/>
    </location>
</feature>
<gene>
    <name evidence="2" type="ORF">BT67DRAFT_362345</name>
</gene>
<organism evidence="2 3">
    <name type="scientific">Trichocladium antarcticum</name>
    <dbReference type="NCBI Taxonomy" id="1450529"/>
    <lineage>
        <taxon>Eukaryota</taxon>
        <taxon>Fungi</taxon>
        <taxon>Dikarya</taxon>
        <taxon>Ascomycota</taxon>
        <taxon>Pezizomycotina</taxon>
        <taxon>Sordariomycetes</taxon>
        <taxon>Sordariomycetidae</taxon>
        <taxon>Sordariales</taxon>
        <taxon>Chaetomiaceae</taxon>
        <taxon>Trichocladium</taxon>
    </lineage>
</organism>
<comment type="caution">
    <text evidence="2">The sequence shown here is derived from an EMBL/GenBank/DDBJ whole genome shotgun (WGS) entry which is preliminary data.</text>
</comment>
<reference evidence="2" key="2">
    <citation type="submission" date="2023-05" db="EMBL/GenBank/DDBJ databases">
        <authorList>
            <consortium name="Lawrence Berkeley National Laboratory"/>
            <person name="Steindorff A."/>
            <person name="Hensen N."/>
            <person name="Bonometti L."/>
            <person name="Westerberg I."/>
            <person name="Brannstrom I.O."/>
            <person name="Guillou S."/>
            <person name="Cros-Aarteil S."/>
            <person name="Calhoun S."/>
            <person name="Haridas S."/>
            <person name="Kuo A."/>
            <person name="Mondo S."/>
            <person name="Pangilinan J."/>
            <person name="Riley R."/>
            <person name="Labutti K."/>
            <person name="Andreopoulos B."/>
            <person name="Lipzen A."/>
            <person name="Chen C."/>
            <person name="Yanf M."/>
            <person name="Daum C."/>
            <person name="Ng V."/>
            <person name="Clum A."/>
            <person name="Ohm R."/>
            <person name="Martin F."/>
            <person name="Silar P."/>
            <person name="Natvig D."/>
            <person name="Lalanne C."/>
            <person name="Gautier V."/>
            <person name="Ament-Velasquez S.L."/>
            <person name="Kruys A."/>
            <person name="Hutchinson M.I."/>
            <person name="Powell A.J."/>
            <person name="Barry K."/>
            <person name="Miller A.N."/>
            <person name="Grigoriev I.V."/>
            <person name="Debuchy R."/>
            <person name="Gladieux P."/>
            <person name="Thoren M.H."/>
            <person name="Johannesson H."/>
        </authorList>
    </citation>
    <scope>NUCLEOTIDE SEQUENCE</scope>
    <source>
        <strain evidence="2">CBS 123565</strain>
    </source>
</reference>
<evidence type="ECO:0000256" key="1">
    <source>
        <dbReference type="SAM" id="MobiDB-lite"/>
    </source>
</evidence>
<evidence type="ECO:0000313" key="2">
    <source>
        <dbReference type="EMBL" id="KAK4131623.1"/>
    </source>
</evidence>
<evidence type="ECO:0008006" key="4">
    <source>
        <dbReference type="Google" id="ProtNLM"/>
    </source>
</evidence>